<dbReference type="InterPro" id="IPR036631">
    <property type="entry name" value="MGMT_N_sf"/>
</dbReference>
<evidence type="ECO:0000256" key="2">
    <source>
        <dbReference type="ARBA" id="ARBA00008711"/>
    </source>
</evidence>
<dbReference type="Pfam" id="PF02870">
    <property type="entry name" value="Methyltransf_1N"/>
    <property type="match status" value="1"/>
</dbReference>
<organism evidence="11 12">
    <name type="scientific">Halopseudomonas bauzanensis</name>
    <dbReference type="NCBI Taxonomy" id="653930"/>
    <lineage>
        <taxon>Bacteria</taxon>
        <taxon>Pseudomonadati</taxon>
        <taxon>Pseudomonadota</taxon>
        <taxon>Gammaproteobacteria</taxon>
        <taxon>Pseudomonadales</taxon>
        <taxon>Pseudomonadaceae</taxon>
        <taxon>Halopseudomonas</taxon>
    </lineage>
</organism>
<comment type="similarity">
    <text evidence="2">Belongs to the MGMT family.</text>
</comment>
<dbReference type="Gene3D" id="3.30.160.70">
    <property type="entry name" value="Methylated DNA-protein cysteine methyltransferase domain"/>
    <property type="match status" value="1"/>
</dbReference>
<dbReference type="EMBL" id="SWAV01000002">
    <property type="protein sequence ID" value="TKA92529.1"/>
    <property type="molecule type" value="Genomic_DNA"/>
</dbReference>
<evidence type="ECO:0000313" key="12">
    <source>
        <dbReference type="Proteomes" id="UP000305198"/>
    </source>
</evidence>
<dbReference type="SUPFAM" id="SSF53155">
    <property type="entry name" value="Methylated DNA-protein cysteine methyltransferase domain"/>
    <property type="match status" value="1"/>
</dbReference>
<dbReference type="Pfam" id="PF01035">
    <property type="entry name" value="DNA_binding_1"/>
    <property type="match status" value="1"/>
</dbReference>
<keyword evidence="4 11" id="KW-0489">Methyltransferase</keyword>
<dbReference type="GO" id="GO:0003908">
    <property type="term" value="F:methylated-DNA-[protein]-cysteine S-methyltransferase activity"/>
    <property type="evidence" value="ECO:0007669"/>
    <property type="project" value="UniProtKB-EC"/>
</dbReference>
<evidence type="ECO:0000259" key="10">
    <source>
        <dbReference type="Pfam" id="PF02870"/>
    </source>
</evidence>
<dbReference type="RefSeq" id="WP_074780574.1">
    <property type="nucleotide sequence ID" value="NZ_FOGN01000005.1"/>
</dbReference>
<dbReference type="PROSITE" id="PS00374">
    <property type="entry name" value="MGMT"/>
    <property type="match status" value="1"/>
</dbReference>
<dbReference type="OrthoDB" id="9802228at2"/>
<keyword evidence="5 11" id="KW-0808">Transferase</keyword>
<dbReference type="PANTHER" id="PTHR10815">
    <property type="entry name" value="METHYLATED-DNA--PROTEIN-CYSTEINE METHYLTRANSFERASE"/>
    <property type="match status" value="1"/>
</dbReference>
<sequence>MHSLPDHIRYSLGQCKLGSLLLAGCETGICAILLGDDEQTMMADLQRRFPRATLTQDDAALGADLQALLRYVDQPLGRLQMQQPLNAFGSDFQQQVWGELAKVPAGQTISYTELARRLGKPAAVRAVAGACAANPLAIVVPCHRVLRSDGGISGYRWGVERKQQLIELERQLAG</sequence>
<keyword evidence="6" id="KW-0227">DNA damage</keyword>
<dbReference type="FunFam" id="1.10.10.10:FF:000214">
    <property type="entry name" value="Methylated-DNA--protein-cysteine methyltransferase"/>
    <property type="match status" value="1"/>
</dbReference>
<dbReference type="InterPro" id="IPR036388">
    <property type="entry name" value="WH-like_DNA-bd_sf"/>
</dbReference>
<dbReference type="InterPro" id="IPR036217">
    <property type="entry name" value="MethylDNA_cys_MeTrfase_DNAb"/>
</dbReference>
<dbReference type="Proteomes" id="UP000305198">
    <property type="component" value="Unassembled WGS sequence"/>
</dbReference>
<dbReference type="Gene3D" id="1.10.10.10">
    <property type="entry name" value="Winged helix-like DNA-binding domain superfamily/Winged helix DNA-binding domain"/>
    <property type="match status" value="1"/>
</dbReference>
<dbReference type="InterPro" id="IPR001497">
    <property type="entry name" value="MethylDNA_cys_MeTrfase_AS"/>
</dbReference>
<comment type="catalytic activity">
    <reaction evidence="8">
        <text>a 6-O-methyl-2'-deoxyguanosine in DNA + L-cysteinyl-[protein] = S-methyl-L-cysteinyl-[protein] + a 2'-deoxyguanosine in DNA</text>
        <dbReference type="Rhea" id="RHEA:24000"/>
        <dbReference type="Rhea" id="RHEA-COMP:10131"/>
        <dbReference type="Rhea" id="RHEA-COMP:10132"/>
        <dbReference type="Rhea" id="RHEA-COMP:11367"/>
        <dbReference type="Rhea" id="RHEA-COMP:11368"/>
        <dbReference type="ChEBI" id="CHEBI:29950"/>
        <dbReference type="ChEBI" id="CHEBI:82612"/>
        <dbReference type="ChEBI" id="CHEBI:85445"/>
        <dbReference type="ChEBI" id="CHEBI:85448"/>
        <dbReference type="EC" id="2.1.1.63"/>
    </reaction>
</comment>
<evidence type="ECO:0000313" key="11">
    <source>
        <dbReference type="EMBL" id="TKA92529.1"/>
    </source>
</evidence>
<evidence type="ECO:0000256" key="5">
    <source>
        <dbReference type="ARBA" id="ARBA00022679"/>
    </source>
</evidence>
<evidence type="ECO:0000259" key="9">
    <source>
        <dbReference type="Pfam" id="PF01035"/>
    </source>
</evidence>
<accession>A0A4U0YPL8</accession>
<dbReference type="InterPro" id="IPR008332">
    <property type="entry name" value="MethylG_MeTrfase_N"/>
</dbReference>
<evidence type="ECO:0000256" key="7">
    <source>
        <dbReference type="ARBA" id="ARBA00023204"/>
    </source>
</evidence>
<keyword evidence="7" id="KW-0234">DNA repair</keyword>
<dbReference type="AlphaFoldDB" id="A0A4U0YPL8"/>
<evidence type="ECO:0000256" key="4">
    <source>
        <dbReference type="ARBA" id="ARBA00022603"/>
    </source>
</evidence>
<evidence type="ECO:0000256" key="8">
    <source>
        <dbReference type="ARBA" id="ARBA00049348"/>
    </source>
</evidence>
<dbReference type="SUPFAM" id="SSF46767">
    <property type="entry name" value="Methylated DNA-protein cysteine methyltransferase, C-terminal domain"/>
    <property type="match status" value="1"/>
</dbReference>
<dbReference type="EC" id="2.1.1.63" evidence="3"/>
<dbReference type="GO" id="GO:0006281">
    <property type="term" value="P:DNA repair"/>
    <property type="evidence" value="ECO:0007669"/>
    <property type="project" value="UniProtKB-KW"/>
</dbReference>
<protein>
    <recommendedName>
        <fullName evidence="3">methylated-DNA--[protein]-cysteine S-methyltransferase</fullName>
        <ecNumber evidence="3">2.1.1.63</ecNumber>
    </recommendedName>
</protein>
<evidence type="ECO:0000256" key="6">
    <source>
        <dbReference type="ARBA" id="ARBA00022763"/>
    </source>
</evidence>
<comment type="caution">
    <text evidence="11">The sequence shown here is derived from an EMBL/GenBank/DDBJ whole genome shotgun (WGS) entry which is preliminary data.</text>
</comment>
<gene>
    <name evidence="11" type="ORF">FA869_09130</name>
</gene>
<reference evidence="11 12" key="1">
    <citation type="submission" date="2019-04" db="EMBL/GenBank/DDBJ databases">
        <title>Crypto-aerobic microbial life in anoxic (sulfidic) marine sediments.</title>
        <authorList>
            <person name="Bhattacharya S."/>
            <person name="Roy C."/>
            <person name="Mondal N."/>
            <person name="Sarkar J."/>
            <person name="Mandal S."/>
            <person name="Rameez M.J."/>
            <person name="Ghosh W."/>
        </authorList>
    </citation>
    <scope>NUCLEOTIDE SEQUENCE [LARGE SCALE GENOMIC DNA]</scope>
    <source>
        <strain evidence="11 12">SBBB</strain>
    </source>
</reference>
<dbReference type="NCBIfam" id="TIGR00589">
    <property type="entry name" value="ogt"/>
    <property type="match status" value="1"/>
</dbReference>
<evidence type="ECO:0000256" key="3">
    <source>
        <dbReference type="ARBA" id="ARBA00011918"/>
    </source>
</evidence>
<dbReference type="PANTHER" id="PTHR10815:SF14">
    <property type="entry name" value="BIFUNCTIONAL TRANSCRIPTIONAL ACTIVATOR_DNA REPAIR ENZYME ADA"/>
    <property type="match status" value="1"/>
</dbReference>
<dbReference type="CDD" id="cd06445">
    <property type="entry name" value="ATase"/>
    <property type="match status" value="1"/>
</dbReference>
<feature type="domain" description="Methylguanine DNA methyltransferase ribonuclease-like" evidence="10">
    <location>
        <begin position="8"/>
        <end position="71"/>
    </location>
</feature>
<proteinExistence type="inferred from homology"/>
<evidence type="ECO:0000256" key="1">
    <source>
        <dbReference type="ARBA" id="ARBA00001286"/>
    </source>
</evidence>
<feature type="domain" description="Methylated-DNA-[protein]-cysteine S-methyltransferase DNA binding" evidence="9">
    <location>
        <begin position="91"/>
        <end position="170"/>
    </location>
</feature>
<comment type="catalytic activity">
    <reaction evidence="1">
        <text>a 4-O-methyl-thymidine in DNA + L-cysteinyl-[protein] = a thymidine in DNA + S-methyl-L-cysteinyl-[protein]</text>
        <dbReference type="Rhea" id="RHEA:53428"/>
        <dbReference type="Rhea" id="RHEA-COMP:10131"/>
        <dbReference type="Rhea" id="RHEA-COMP:10132"/>
        <dbReference type="Rhea" id="RHEA-COMP:13555"/>
        <dbReference type="Rhea" id="RHEA-COMP:13556"/>
        <dbReference type="ChEBI" id="CHEBI:29950"/>
        <dbReference type="ChEBI" id="CHEBI:82612"/>
        <dbReference type="ChEBI" id="CHEBI:137386"/>
        <dbReference type="ChEBI" id="CHEBI:137387"/>
        <dbReference type="EC" id="2.1.1.63"/>
    </reaction>
</comment>
<name>A0A4U0YPL8_9GAMM</name>
<dbReference type="InterPro" id="IPR014048">
    <property type="entry name" value="MethylDNA_cys_MeTrfase_DNA-bd"/>
</dbReference>
<dbReference type="GO" id="GO:0032259">
    <property type="term" value="P:methylation"/>
    <property type="evidence" value="ECO:0007669"/>
    <property type="project" value="UniProtKB-KW"/>
</dbReference>